<reference evidence="2" key="1">
    <citation type="submission" date="2020-11" db="EMBL/GenBank/DDBJ databases">
        <title>Whole-genome analyses of Nonomuraea sp. K274.</title>
        <authorList>
            <person name="Veyisoglu A."/>
        </authorList>
    </citation>
    <scope>NUCLEOTIDE SEQUENCE</scope>
    <source>
        <strain evidence="2">K274</strain>
    </source>
</reference>
<keyword evidence="3" id="KW-1185">Reference proteome</keyword>
<protein>
    <submittedName>
        <fullName evidence="2">Sulfotransferase family protein</fullName>
    </submittedName>
</protein>
<sequence length="261" mass="30183">MAGSSGHSTPYGIHPDIRQPRSESHQRRGECYVKVIGAGFGRTGTASLRAALELLGFGPCYHMSAVIAEPYRVRQWLDVGEGRSRDWDRLFSGFQSALDWPAAAYWRELAGHYPDAKVILTVRDPARWYDSVSATIFRSALENRRRLPPHRRVIRRLVAWRQPDFALYPRMSRATVLERVFDDRIDDRDHVIEVFERHIAEVKTEIQDERLLVYEVGEGWGPLCAFLGVPVPEVPFPQVNERAAFRRKRPRRLLRLILRGR</sequence>
<dbReference type="Gene3D" id="3.40.50.300">
    <property type="entry name" value="P-loop containing nucleotide triphosphate hydrolases"/>
    <property type="match status" value="1"/>
</dbReference>
<comment type="caution">
    <text evidence="2">The sequence shown here is derived from an EMBL/GenBank/DDBJ whole genome shotgun (WGS) entry which is preliminary data.</text>
</comment>
<dbReference type="SUPFAM" id="SSF52540">
    <property type="entry name" value="P-loop containing nucleoside triphosphate hydrolases"/>
    <property type="match status" value="1"/>
</dbReference>
<proteinExistence type="predicted"/>
<dbReference type="EMBL" id="JADOGI010000169">
    <property type="protein sequence ID" value="MBF8191627.1"/>
    <property type="molecule type" value="Genomic_DNA"/>
</dbReference>
<dbReference type="PANTHER" id="PTHR36978">
    <property type="entry name" value="P-LOOP CONTAINING NUCLEOTIDE TRIPHOSPHATE HYDROLASE"/>
    <property type="match status" value="1"/>
</dbReference>
<dbReference type="PANTHER" id="PTHR36978:SF4">
    <property type="entry name" value="P-LOOP CONTAINING NUCLEOSIDE TRIPHOSPHATE HYDROLASE PROTEIN"/>
    <property type="match status" value="1"/>
</dbReference>
<feature type="compositionally biased region" description="Basic and acidic residues" evidence="1">
    <location>
        <begin position="15"/>
        <end position="26"/>
    </location>
</feature>
<feature type="region of interest" description="Disordered" evidence="1">
    <location>
        <begin position="1"/>
        <end position="26"/>
    </location>
</feature>
<gene>
    <name evidence="2" type="ORF">ITP53_39230</name>
</gene>
<name>A0A931AMG5_9ACTN</name>
<organism evidence="2 3">
    <name type="scientific">Nonomuraea cypriaca</name>
    <dbReference type="NCBI Taxonomy" id="1187855"/>
    <lineage>
        <taxon>Bacteria</taxon>
        <taxon>Bacillati</taxon>
        <taxon>Actinomycetota</taxon>
        <taxon>Actinomycetes</taxon>
        <taxon>Streptosporangiales</taxon>
        <taxon>Streptosporangiaceae</taxon>
        <taxon>Nonomuraea</taxon>
    </lineage>
</organism>
<dbReference type="InterPro" id="IPR040632">
    <property type="entry name" value="Sulfotransfer_4"/>
</dbReference>
<dbReference type="InterPro" id="IPR027417">
    <property type="entry name" value="P-loop_NTPase"/>
</dbReference>
<evidence type="ECO:0000313" key="2">
    <source>
        <dbReference type="EMBL" id="MBF8191627.1"/>
    </source>
</evidence>
<dbReference type="AlphaFoldDB" id="A0A931AMG5"/>
<dbReference type="Pfam" id="PF17784">
    <property type="entry name" value="Sulfotransfer_4"/>
    <property type="match status" value="1"/>
</dbReference>
<accession>A0A931AMG5</accession>
<dbReference type="Proteomes" id="UP000605361">
    <property type="component" value="Unassembled WGS sequence"/>
</dbReference>
<evidence type="ECO:0000256" key="1">
    <source>
        <dbReference type="SAM" id="MobiDB-lite"/>
    </source>
</evidence>
<evidence type="ECO:0000313" key="3">
    <source>
        <dbReference type="Proteomes" id="UP000605361"/>
    </source>
</evidence>